<evidence type="ECO:0000256" key="2">
    <source>
        <dbReference type="PROSITE-ProRule" id="PRU00035"/>
    </source>
</evidence>
<feature type="region of interest" description="Disordered" evidence="3">
    <location>
        <begin position="255"/>
        <end position="286"/>
    </location>
</feature>
<evidence type="ECO:0000313" key="5">
    <source>
        <dbReference type="EMBL" id="TEB37910.1"/>
    </source>
</evidence>
<dbReference type="GO" id="GO:0006325">
    <property type="term" value="P:chromatin organization"/>
    <property type="evidence" value="ECO:0007669"/>
    <property type="project" value="UniProtKB-ARBA"/>
</dbReference>
<protein>
    <submittedName>
        <fullName evidence="5">Bromodomain-containing protein</fullName>
    </submittedName>
</protein>
<dbReference type="STRING" id="71717.A0A4Y7TUP5"/>
<proteinExistence type="predicted"/>
<comment type="caution">
    <text evidence="5">The sequence shown here is derived from an EMBL/GenBank/DDBJ whole genome shotgun (WGS) entry which is preliminary data.</text>
</comment>
<dbReference type="SMART" id="SM00297">
    <property type="entry name" value="BROMO"/>
    <property type="match status" value="1"/>
</dbReference>
<dbReference type="EMBL" id="QPFP01000003">
    <property type="protein sequence ID" value="TEB37910.1"/>
    <property type="molecule type" value="Genomic_DNA"/>
</dbReference>
<dbReference type="PROSITE" id="PS00633">
    <property type="entry name" value="BROMODOMAIN_1"/>
    <property type="match status" value="1"/>
</dbReference>
<reference evidence="5 6" key="1">
    <citation type="journal article" date="2019" name="Nat. Ecol. Evol.">
        <title>Megaphylogeny resolves global patterns of mushroom evolution.</title>
        <authorList>
            <person name="Varga T."/>
            <person name="Krizsan K."/>
            <person name="Foldi C."/>
            <person name="Dima B."/>
            <person name="Sanchez-Garcia M."/>
            <person name="Sanchez-Ramirez S."/>
            <person name="Szollosi G.J."/>
            <person name="Szarkandi J.G."/>
            <person name="Papp V."/>
            <person name="Albert L."/>
            <person name="Andreopoulos W."/>
            <person name="Angelini C."/>
            <person name="Antonin V."/>
            <person name="Barry K.W."/>
            <person name="Bougher N.L."/>
            <person name="Buchanan P."/>
            <person name="Buyck B."/>
            <person name="Bense V."/>
            <person name="Catcheside P."/>
            <person name="Chovatia M."/>
            <person name="Cooper J."/>
            <person name="Damon W."/>
            <person name="Desjardin D."/>
            <person name="Finy P."/>
            <person name="Geml J."/>
            <person name="Haridas S."/>
            <person name="Hughes K."/>
            <person name="Justo A."/>
            <person name="Karasinski D."/>
            <person name="Kautmanova I."/>
            <person name="Kiss B."/>
            <person name="Kocsube S."/>
            <person name="Kotiranta H."/>
            <person name="LaButti K.M."/>
            <person name="Lechner B.E."/>
            <person name="Liimatainen K."/>
            <person name="Lipzen A."/>
            <person name="Lukacs Z."/>
            <person name="Mihaltcheva S."/>
            <person name="Morgado L.N."/>
            <person name="Niskanen T."/>
            <person name="Noordeloos M.E."/>
            <person name="Ohm R.A."/>
            <person name="Ortiz-Santana B."/>
            <person name="Ovrebo C."/>
            <person name="Racz N."/>
            <person name="Riley R."/>
            <person name="Savchenko A."/>
            <person name="Shiryaev A."/>
            <person name="Soop K."/>
            <person name="Spirin V."/>
            <person name="Szebenyi C."/>
            <person name="Tomsovsky M."/>
            <person name="Tulloss R.E."/>
            <person name="Uehling J."/>
            <person name="Grigoriev I.V."/>
            <person name="Vagvolgyi C."/>
            <person name="Papp T."/>
            <person name="Martin F.M."/>
            <person name="Miettinen O."/>
            <person name="Hibbett D.S."/>
            <person name="Nagy L.G."/>
        </authorList>
    </citation>
    <scope>NUCLEOTIDE SEQUENCE [LARGE SCALE GENOMIC DNA]</scope>
    <source>
        <strain evidence="5 6">FP101781</strain>
    </source>
</reference>
<dbReference type="GO" id="GO:0046695">
    <property type="term" value="C:SLIK (SAGA-like) complex"/>
    <property type="evidence" value="ECO:0007669"/>
    <property type="project" value="InterPro"/>
</dbReference>
<dbReference type="InterPro" id="IPR037782">
    <property type="entry name" value="Spt7"/>
</dbReference>
<gene>
    <name evidence="5" type="ORF">FA13DRAFT_711348</name>
</gene>
<dbReference type="AlphaFoldDB" id="A0A4Y7TUP5"/>
<dbReference type="SUPFAM" id="SSF47370">
    <property type="entry name" value="Bromodomain"/>
    <property type="match status" value="1"/>
</dbReference>
<dbReference type="GO" id="GO:0000124">
    <property type="term" value="C:SAGA complex"/>
    <property type="evidence" value="ECO:0007669"/>
    <property type="project" value="InterPro"/>
</dbReference>
<accession>A0A4Y7TUP5</accession>
<dbReference type="InterPro" id="IPR001487">
    <property type="entry name" value="Bromodomain"/>
</dbReference>
<sequence length="383" mass="43059">MNNLLRTLTESRAKPPGDLKLLLTAVKETRGNDSKADKFDTKQSEIFHESLDNLLADLRTITVDNRDAEAFLKPVSRQEVPDYYDYITNPMDFLTIGRKLKTKSYKSKREFKDDLDLIWSNCYKYNAAEDHPLRQCADRLKAKAERLLKYITDRKDRVEPPIPFDIAQPGIARPRLTNGISTAMHKRTTSSIPQAPTPPPQPVASTSARKLDSIPFADSPALLRTQEGMSLFRDIDRGLLADSQSALNKLKDLVPFSENDDSEPDSDQALTGDKRKLNGTDGRPRKRARFALPDDLAHTQLWWSAVQTDSLLANGLPEIPYAASRRPRVKKRKRKEVAVKKEEGITEEGGPTKSMLGLLNSNIKAMRRVRTDACEDLGVGGFD</sequence>
<dbReference type="InterPro" id="IPR018359">
    <property type="entry name" value="Bromodomain_CS"/>
</dbReference>
<dbReference type="PANTHER" id="PTHR47343:SF1">
    <property type="entry name" value="TRANSCRIPTIONAL ACTIVATOR SPT7"/>
    <property type="match status" value="1"/>
</dbReference>
<feature type="domain" description="Bromo" evidence="4">
    <location>
        <begin position="63"/>
        <end position="133"/>
    </location>
</feature>
<keyword evidence="6" id="KW-1185">Reference proteome</keyword>
<evidence type="ECO:0000256" key="1">
    <source>
        <dbReference type="ARBA" id="ARBA00023117"/>
    </source>
</evidence>
<dbReference type="Gene3D" id="1.20.920.10">
    <property type="entry name" value="Bromodomain-like"/>
    <property type="match status" value="1"/>
</dbReference>
<dbReference type="GO" id="GO:0006357">
    <property type="term" value="P:regulation of transcription by RNA polymerase II"/>
    <property type="evidence" value="ECO:0007669"/>
    <property type="project" value="TreeGrafter"/>
</dbReference>
<keyword evidence="1 2" id="KW-0103">Bromodomain</keyword>
<dbReference type="Proteomes" id="UP000298030">
    <property type="component" value="Unassembled WGS sequence"/>
</dbReference>
<dbReference type="PANTHER" id="PTHR47343">
    <property type="entry name" value="TRANSCRIPTIONAL ACTIVATOR SPT7"/>
    <property type="match status" value="1"/>
</dbReference>
<name>A0A4Y7TUP5_COPMI</name>
<evidence type="ECO:0000259" key="4">
    <source>
        <dbReference type="PROSITE" id="PS50014"/>
    </source>
</evidence>
<evidence type="ECO:0000256" key="3">
    <source>
        <dbReference type="SAM" id="MobiDB-lite"/>
    </source>
</evidence>
<dbReference type="PROSITE" id="PS50014">
    <property type="entry name" value="BROMODOMAIN_2"/>
    <property type="match status" value="1"/>
</dbReference>
<organism evidence="5 6">
    <name type="scientific">Coprinellus micaceus</name>
    <name type="common">Glistening ink-cap mushroom</name>
    <name type="synonym">Coprinus micaceus</name>
    <dbReference type="NCBI Taxonomy" id="71717"/>
    <lineage>
        <taxon>Eukaryota</taxon>
        <taxon>Fungi</taxon>
        <taxon>Dikarya</taxon>
        <taxon>Basidiomycota</taxon>
        <taxon>Agaricomycotina</taxon>
        <taxon>Agaricomycetes</taxon>
        <taxon>Agaricomycetidae</taxon>
        <taxon>Agaricales</taxon>
        <taxon>Agaricineae</taxon>
        <taxon>Psathyrellaceae</taxon>
        <taxon>Coprinellus</taxon>
    </lineage>
</organism>
<dbReference type="PRINTS" id="PR00503">
    <property type="entry name" value="BROMODOMAIN"/>
</dbReference>
<dbReference type="OrthoDB" id="21449at2759"/>
<evidence type="ECO:0000313" key="6">
    <source>
        <dbReference type="Proteomes" id="UP000298030"/>
    </source>
</evidence>
<dbReference type="Pfam" id="PF00439">
    <property type="entry name" value="Bromodomain"/>
    <property type="match status" value="1"/>
</dbReference>
<dbReference type="GO" id="GO:0005198">
    <property type="term" value="F:structural molecule activity"/>
    <property type="evidence" value="ECO:0007669"/>
    <property type="project" value="TreeGrafter"/>
</dbReference>
<feature type="region of interest" description="Disordered" evidence="3">
    <location>
        <begin position="186"/>
        <end position="209"/>
    </location>
</feature>
<dbReference type="InterPro" id="IPR036427">
    <property type="entry name" value="Bromodomain-like_sf"/>
</dbReference>